<dbReference type="Pfam" id="PF00553">
    <property type="entry name" value="CBM_2"/>
    <property type="match status" value="1"/>
</dbReference>
<sequence length="600" mass="63007">MKSITSHIGDVPSRARRPARLPAIGMTLAAVGLQMFLMSSAQAITVDFKVKSTWDSGYGTDVVITNDTSTTISSWTLGFKLGNSITSVWSATKSGSDPYTFVNASFNGEIKAGKSQSFGFNANGVLTAANLGNCTINGTTCRFLINGVAVGGASSSASSSSVPASSSSSKSSSSSSSSSSSKSSASSSTAPSSSSSSKSSSSASSSSTPSSSSSSASSAKLVYRQSFNALSAGLWNNNIDSSKIKAHPENASVTTGCGPDNSNCFRVVYRHADGIHKQPAANPVFTTTSGLIEWTPSGTGITNTATDVTQANIAIDGSTNDLGKASNTPVPGKAYTLSYDVYFEPGFDFAKGGKLPGLAAAAFDSGCTEDGNAKRQNGNWSVRIMWRANGRVELYSYDQTRPSGSCGITRMIDEQAGDPPYEVPDQIPADSKFRFKPGTWYTVRLALKLNDNNLVIYQKDANGKLVLDSTGSPIPTAGNGEVNLAIKSADGSVKRQITYQNVALRDECNGACPASVPDTKSTWINGLFFSTFFGGNEVKRTTCLQPMPSYAGLTQARFDQLCASQKNPAIFPNLTWNPQRPSAARFDNMTVTEGYVSTPF</sequence>
<dbReference type="PROSITE" id="PS51173">
    <property type="entry name" value="CBM2"/>
    <property type="match status" value="1"/>
</dbReference>
<accession>A0ABU6K644</accession>
<evidence type="ECO:0000256" key="1">
    <source>
        <dbReference type="SAM" id="MobiDB-lite"/>
    </source>
</evidence>
<dbReference type="Gene3D" id="2.60.40.290">
    <property type="match status" value="1"/>
</dbReference>
<reference evidence="3 4" key="1">
    <citation type="submission" date="2024-01" db="EMBL/GenBank/DDBJ databases">
        <title>Uliginosibacterium soil sp. nov.</title>
        <authorList>
            <person name="Lv Y."/>
        </authorList>
    </citation>
    <scope>NUCLEOTIDE SEQUENCE [LARGE SCALE GENOMIC DNA]</scope>
    <source>
        <strain evidence="3 4">H3</strain>
    </source>
</reference>
<dbReference type="SUPFAM" id="SSF49384">
    <property type="entry name" value="Carbohydrate-binding domain"/>
    <property type="match status" value="1"/>
</dbReference>
<feature type="domain" description="CBM2" evidence="2">
    <location>
        <begin position="37"/>
        <end position="144"/>
    </location>
</feature>
<name>A0ABU6K644_9RHOO</name>
<evidence type="ECO:0000259" key="2">
    <source>
        <dbReference type="PROSITE" id="PS51173"/>
    </source>
</evidence>
<evidence type="ECO:0000313" key="3">
    <source>
        <dbReference type="EMBL" id="MEC5386906.1"/>
    </source>
</evidence>
<gene>
    <name evidence="3" type="ORF">VVD49_14320</name>
</gene>
<dbReference type="PANTHER" id="PTHR40124">
    <property type="match status" value="1"/>
</dbReference>
<dbReference type="EMBL" id="JAYXHS010000002">
    <property type="protein sequence ID" value="MEC5386906.1"/>
    <property type="molecule type" value="Genomic_DNA"/>
</dbReference>
<dbReference type="Gene3D" id="2.60.120.200">
    <property type="match status" value="1"/>
</dbReference>
<dbReference type="InterPro" id="IPR048958">
    <property type="entry name" value="Polysacc_lyase_14"/>
</dbReference>
<feature type="region of interest" description="Disordered" evidence="1">
    <location>
        <begin position="156"/>
        <end position="215"/>
    </location>
</feature>
<dbReference type="Pfam" id="PF21294">
    <property type="entry name" value="Polysacc_lyase_14"/>
    <property type="match status" value="1"/>
</dbReference>
<dbReference type="PANTHER" id="PTHR40124:SF1">
    <property type="entry name" value="DISAGGREGATASE RELATED REPEAT PROTEIN"/>
    <property type="match status" value="1"/>
</dbReference>
<keyword evidence="4" id="KW-1185">Reference proteome</keyword>
<dbReference type="Proteomes" id="UP001331561">
    <property type="component" value="Unassembled WGS sequence"/>
</dbReference>
<comment type="caution">
    <text evidence="3">The sequence shown here is derived from an EMBL/GenBank/DDBJ whole genome shotgun (WGS) entry which is preliminary data.</text>
</comment>
<dbReference type="SMART" id="SM00637">
    <property type="entry name" value="CBD_II"/>
    <property type="match status" value="1"/>
</dbReference>
<organism evidence="3 4">
    <name type="scientific">Uliginosibacterium silvisoli</name>
    <dbReference type="NCBI Taxonomy" id="3114758"/>
    <lineage>
        <taxon>Bacteria</taxon>
        <taxon>Pseudomonadati</taxon>
        <taxon>Pseudomonadota</taxon>
        <taxon>Betaproteobacteria</taxon>
        <taxon>Rhodocyclales</taxon>
        <taxon>Zoogloeaceae</taxon>
        <taxon>Uliginosibacterium</taxon>
    </lineage>
</organism>
<dbReference type="RefSeq" id="WP_327599862.1">
    <property type="nucleotide sequence ID" value="NZ_JAYXHS010000002.1"/>
</dbReference>
<dbReference type="InterPro" id="IPR012291">
    <property type="entry name" value="CBM2_carb-bd_dom_sf"/>
</dbReference>
<proteinExistence type="predicted"/>
<dbReference type="InterPro" id="IPR008965">
    <property type="entry name" value="CBM2/CBM3_carb-bd_dom_sf"/>
</dbReference>
<evidence type="ECO:0000313" key="4">
    <source>
        <dbReference type="Proteomes" id="UP001331561"/>
    </source>
</evidence>
<protein>
    <submittedName>
        <fullName evidence="3">Cellulose binding domain-containing protein</fullName>
    </submittedName>
</protein>
<dbReference type="InterPro" id="IPR001919">
    <property type="entry name" value="CBD2"/>
</dbReference>